<evidence type="ECO:0000313" key="4">
    <source>
        <dbReference type="Proteomes" id="UP000372890"/>
    </source>
</evidence>
<evidence type="ECO:0000259" key="2">
    <source>
        <dbReference type="Pfam" id="PF06761"/>
    </source>
</evidence>
<feature type="domain" description="IcmF-related" evidence="2">
    <location>
        <begin position="13"/>
        <end position="167"/>
    </location>
</feature>
<evidence type="ECO:0000313" key="3">
    <source>
        <dbReference type="EMBL" id="VFS04361.1"/>
    </source>
</evidence>
<dbReference type="PANTHER" id="PTHR36153">
    <property type="entry name" value="INNER MEMBRANE PROTEIN-RELATED"/>
    <property type="match status" value="1"/>
</dbReference>
<dbReference type="InterPro" id="IPR009612">
    <property type="entry name" value="IcmF-rel"/>
</dbReference>
<dbReference type="Pfam" id="PF06761">
    <property type="entry name" value="IcmF-related"/>
    <property type="match status" value="1"/>
</dbReference>
<evidence type="ECO:0000256" key="1">
    <source>
        <dbReference type="SAM" id="MobiDB-lite"/>
    </source>
</evidence>
<dbReference type="InterPro" id="IPR053156">
    <property type="entry name" value="T6SS_TssM-like"/>
</dbReference>
<dbReference type="PANTHER" id="PTHR36153:SF5">
    <property type="entry name" value="EXPORTED PROTEIN"/>
    <property type="match status" value="1"/>
</dbReference>
<feature type="region of interest" description="Disordered" evidence="1">
    <location>
        <begin position="244"/>
        <end position="274"/>
    </location>
</feature>
<dbReference type="AlphaFoldDB" id="A0A484VYG6"/>
<proteinExistence type="predicted"/>
<accession>A0A484VYG6</accession>
<organism evidence="3 4">
    <name type="scientific">Escherichia coli</name>
    <dbReference type="NCBI Taxonomy" id="562"/>
    <lineage>
        <taxon>Bacteria</taxon>
        <taxon>Pseudomonadati</taxon>
        <taxon>Pseudomonadota</taxon>
        <taxon>Gammaproteobacteria</taxon>
        <taxon>Enterobacterales</taxon>
        <taxon>Enterobacteriaceae</taxon>
        <taxon>Escherichia</taxon>
    </lineage>
</organism>
<reference evidence="3 4" key="1">
    <citation type="submission" date="2019-03" db="EMBL/GenBank/DDBJ databases">
        <authorList>
            <consortium name="Pathogen Informatics"/>
        </authorList>
    </citation>
    <scope>NUCLEOTIDE SEQUENCE [LARGE SCALE GENOMIC DNA]</scope>
    <source>
        <strain evidence="3 4">NCTC9001</strain>
    </source>
</reference>
<gene>
    <name evidence="3" type="ORF">NCTC9001_00736</name>
</gene>
<protein>
    <submittedName>
        <fullName evidence="3">Putative type VI secretion system protein</fullName>
    </submittedName>
</protein>
<dbReference type="Proteomes" id="UP000372890">
    <property type="component" value="Unassembled WGS sequence"/>
</dbReference>
<feature type="compositionally biased region" description="Polar residues" evidence="1">
    <location>
        <begin position="246"/>
        <end position="259"/>
    </location>
</feature>
<name>A0A484VYG6_ECOLX</name>
<dbReference type="EMBL" id="CAADIS010000002">
    <property type="protein sequence ID" value="VFS04361.1"/>
    <property type="molecule type" value="Genomic_DNA"/>
</dbReference>
<sequence>MINRSLMRSRNWSKLPIYQRVYQTLRTKALSVLPADLNLRDQVGPTFDNVFVAGNDEKLVIPQFLTRYGLQSYFVKQREGLVELTALDSWVLNLTQSVAYSEADREEIQRHITEQYISDYTATWRAGMDNLNVRDYEAMSALTDALEQIISGDQPFQRALTALRDNTHALTLSGKLDDKAREAAINEMDYRLLSRLGHEFAPENSALEEQKDKASTLQAVYQQLTELHRYLLAIQKLASAGEIGAESSTATAGSKQQRSNLRHPSDGKNPACAS</sequence>